<evidence type="ECO:0000256" key="3">
    <source>
        <dbReference type="ARBA" id="ARBA00022741"/>
    </source>
</evidence>
<comment type="caution">
    <text evidence="8">The sequence shown here is derived from an EMBL/GenBank/DDBJ whole genome shotgun (WGS) entry which is preliminary data.</text>
</comment>
<dbReference type="RefSeq" id="WP_343067285.1">
    <property type="nucleotide sequence ID" value="NZ_BAABHL010000049.1"/>
</dbReference>
<sequence>MTTSPGPPSVAVTDPITLGQLLEPLVDVDDRGVWFDGGFTSWRDHLRDARGLAAAVRTMLDPARPPHVGILAANSREFSALFAAAALGGFVLVGLNSTRRGEALAADAALADCQTILVSPEYAEALPRVPGARIVDLGSDRWTAAVAANSPDDFAPVSADPDGLVMLIFTSGTTGNPKAVRCSQRKFAAAGAMLADRFGIGPDDVAYLSMPMFHSNAMIAGWSVATAGGASIAIAPTFSARGFGDDVRRYGVTYANYVGKPLHYILATPERPDDHDLPLRIMYGNEASATDRAEFARRFGARVVDGFGSTESGVSISRTPDTPDDALGPLVAPNAVVDPDTSEPVPPGTVGEIVNSSGSGLFDGYYGDEAATAERTRGGMYRTGDLGWVDDAGYIHFAGRIGDWLRVDGENLGTRPIETVLKRHRSVVDAIVVGVPTDIGDAVGAVLVAPGLDRTAFDEFLDAQPDLGRKQRPTLVWVVDTIPETATFKTARAALVASLGEPSWSVDG</sequence>
<evidence type="ECO:0000313" key="9">
    <source>
        <dbReference type="Proteomes" id="UP000551501"/>
    </source>
</evidence>
<evidence type="ECO:0000313" key="8">
    <source>
        <dbReference type="EMBL" id="MBB4134520.1"/>
    </source>
</evidence>
<name>A0A840F2I1_9ACTN</name>
<dbReference type="Gene3D" id="3.40.50.12780">
    <property type="entry name" value="N-terminal domain of ligase-like"/>
    <property type="match status" value="1"/>
</dbReference>
<keyword evidence="9" id="KW-1185">Reference proteome</keyword>
<evidence type="ECO:0000256" key="5">
    <source>
        <dbReference type="SAM" id="MobiDB-lite"/>
    </source>
</evidence>
<keyword evidence="3" id="KW-0547">Nucleotide-binding</keyword>
<dbReference type="InterPro" id="IPR042099">
    <property type="entry name" value="ANL_N_sf"/>
</dbReference>
<evidence type="ECO:0000259" key="6">
    <source>
        <dbReference type="Pfam" id="PF00501"/>
    </source>
</evidence>
<dbReference type="PANTHER" id="PTHR43107:SF15">
    <property type="entry name" value="FATTY ACID TRANSPORT PROTEIN 3, ISOFORM A"/>
    <property type="match status" value="1"/>
</dbReference>
<comment type="similarity">
    <text evidence="1">Belongs to the ATP-dependent AMP-binding enzyme family.</text>
</comment>
<dbReference type="GO" id="GO:0005524">
    <property type="term" value="F:ATP binding"/>
    <property type="evidence" value="ECO:0007669"/>
    <property type="project" value="UniProtKB-KW"/>
</dbReference>
<organism evidence="8 9">
    <name type="scientific">Gordonia humi</name>
    <dbReference type="NCBI Taxonomy" id="686429"/>
    <lineage>
        <taxon>Bacteria</taxon>
        <taxon>Bacillati</taxon>
        <taxon>Actinomycetota</taxon>
        <taxon>Actinomycetes</taxon>
        <taxon>Mycobacteriales</taxon>
        <taxon>Gordoniaceae</taxon>
        <taxon>Gordonia</taxon>
    </lineage>
</organism>
<dbReference type="Gene3D" id="3.30.300.30">
    <property type="match status" value="1"/>
</dbReference>
<evidence type="ECO:0000256" key="4">
    <source>
        <dbReference type="ARBA" id="ARBA00022840"/>
    </source>
</evidence>
<dbReference type="EC" id="6.2.1.-" evidence="8"/>
<dbReference type="GO" id="GO:0005886">
    <property type="term" value="C:plasma membrane"/>
    <property type="evidence" value="ECO:0007669"/>
    <property type="project" value="TreeGrafter"/>
</dbReference>
<feature type="compositionally biased region" description="Polar residues" evidence="5">
    <location>
        <begin position="310"/>
        <end position="320"/>
    </location>
</feature>
<gene>
    <name evidence="8" type="ORF">BKA16_001072</name>
</gene>
<dbReference type="PROSITE" id="PS00455">
    <property type="entry name" value="AMP_BINDING"/>
    <property type="match status" value="1"/>
</dbReference>
<dbReference type="Pfam" id="PF00501">
    <property type="entry name" value="AMP-binding"/>
    <property type="match status" value="1"/>
</dbReference>
<protein>
    <submittedName>
        <fullName evidence="8">Fatty-acyl-CoA synthase</fullName>
        <ecNumber evidence="8">6.2.1.-</ecNumber>
    </submittedName>
</protein>
<dbReference type="InterPro" id="IPR045851">
    <property type="entry name" value="AMP-bd_C_sf"/>
</dbReference>
<dbReference type="InterPro" id="IPR000873">
    <property type="entry name" value="AMP-dep_synth/lig_dom"/>
</dbReference>
<dbReference type="InterPro" id="IPR025110">
    <property type="entry name" value="AMP-bd_C"/>
</dbReference>
<evidence type="ECO:0000259" key="7">
    <source>
        <dbReference type="Pfam" id="PF13193"/>
    </source>
</evidence>
<dbReference type="AlphaFoldDB" id="A0A840F2I1"/>
<dbReference type="Pfam" id="PF13193">
    <property type="entry name" value="AMP-binding_C"/>
    <property type="match status" value="1"/>
</dbReference>
<dbReference type="Proteomes" id="UP000551501">
    <property type="component" value="Unassembled WGS sequence"/>
</dbReference>
<feature type="domain" description="AMP-binding enzyme C-terminal" evidence="7">
    <location>
        <begin position="417"/>
        <end position="489"/>
    </location>
</feature>
<dbReference type="GO" id="GO:0005324">
    <property type="term" value="F:long-chain fatty acid transmembrane transporter activity"/>
    <property type="evidence" value="ECO:0007669"/>
    <property type="project" value="TreeGrafter"/>
</dbReference>
<proteinExistence type="inferred from homology"/>
<dbReference type="GO" id="GO:0044539">
    <property type="term" value="P:long-chain fatty acid import into cell"/>
    <property type="evidence" value="ECO:0007669"/>
    <property type="project" value="TreeGrafter"/>
</dbReference>
<dbReference type="InterPro" id="IPR020845">
    <property type="entry name" value="AMP-binding_CS"/>
</dbReference>
<dbReference type="PANTHER" id="PTHR43107">
    <property type="entry name" value="LONG-CHAIN FATTY ACID TRANSPORT PROTEIN"/>
    <property type="match status" value="1"/>
</dbReference>
<accession>A0A840F2I1</accession>
<dbReference type="EMBL" id="JACIFP010000001">
    <property type="protein sequence ID" value="MBB4134520.1"/>
    <property type="molecule type" value="Genomic_DNA"/>
</dbReference>
<feature type="region of interest" description="Disordered" evidence="5">
    <location>
        <begin position="310"/>
        <end position="353"/>
    </location>
</feature>
<keyword evidence="2 8" id="KW-0436">Ligase</keyword>
<evidence type="ECO:0000256" key="2">
    <source>
        <dbReference type="ARBA" id="ARBA00022598"/>
    </source>
</evidence>
<dbReference type="GO" id="GO:0004467">
    <property type="term" value="F:long-chain fatty acid-CoA ligase activity"/>
    <property type="evidence" value="ECO:0007669"/>
    <property type="project" value="TreeGrafter"/>
</dbReference>
<keyword evidence="4" id="KW-0067">ATP-binding</keyword>
<evidence type="ECO:0000256" key="1">
    <source>
        <dbReference type="ARBA" id="ARBA00006432"/>
    </source>
</evidence>
<feature type="domain" description="AMP-dependent synthetase/ligase" evidence="6">
    <location>
        <begin position="36"/>
        <end position="366"/>
    </location>
</feature>
<reference evidence="8 9" key="1">
    <citation type="submission" date="2020-08" db="EMBL/GenBank/DDBJ databases">
        <title>Sequencing the genomes of 1000 actinobacteria strains.</title>
        <authorList>
            <person name="Klenk H.-P."/>
        </authorList>
    </citation>
    <scope>NUCLEOTIDE SEQUENCE [LARGE SCALE GENOMIC DNA]</scope>
    <source>
        <strain evidence="8 9">DSM 45298</strain>
    </source>
</reference>
<dbReference type="SUPFAM" id="SSF56801">
    <property type="entry name" value="Acetyl-CoA synthetase-like"/>
    <property type="match status" value="1"/>
</dbReference>